<dbReference type="KEGG" id="eaj:Q3M24_10785"/>
<dbReference type="CDD" id="cd00685">
    <property type="entry name" value="Trans_IPPS_HT"/>
    <property type="match status" value="1"/>
</dbReference>
<evidence type="ECO:0000256" key="5">
    <source>
        <dbReference type="ARBA" id="ARBA00022842"/>
    </source>
</evidence>
<dbReference type="Pfam" id="PF00348">
    <property type="entry name" value="polyprenyl_synt"/>
    <property type="match status" value="1"/>
</dbReference>
<sequence>MLKEEKAIPASVDKDFLRGFIQEQAVRTEESIRLDLEKSLSGSDSLLSEVLQYALLQGGKRLRPVLVILGSRLCGRDDEDLYLLAAAFEYLHTATLIHDDVLDHAENRRGNESVVKKYGTAAAILAGDWLHARSMYLIGSLTAQQGLDVFCAATQAMVDGEFLQLRYTANPMVTEEQYLAVVLRKTACLMSSTCEIGALYAHADAEQQRALARYGERIGIAFQIVDDLLDYLGDEQATGKVVGNDFIEGKMTLPLIHALAHAADEEKAELITGLKTPARDKTGCARARQLMQAADSFAFSRQRAQQEIEDGLAALSCFDRRQHQESLTVLEQLAEYILQRDR</sequence>
<dbReference type="GO" id="GO:0046872">
    <property type="term" value="F:metal ion binding"/>
    <property type="evidence" value="ECO:0007669"/>
    <property type="project" value="UniProtKB-KW"/>
</dbReference>
<dbReference type="PROSITE" id="PS00723">
    <property type="entry name" value="POLYPRENYL_SYNTHASE_1"/>
    <property type="match status" value="1"/>
</dbReference>
<dbReference type="EMBL" id="CP159373">
    <property type="protein sequence ID" value="XCN75186.1"/>
    <property type="molecule type" value="Genomic_DNA"/>
</dbReference>
<reference evidence="7" key="1">
    <citation type="journal article" date="2024" name="Syst. Appl. Microbiol.">
        <title>First single-strain enrichments of Electrothrix cable bacteria, description of E. aestuarii sp. nov. and E. rattekaaiensis sp. nov., and proposal of a cable bacteria taxonomy following the rules of the SeqCode.</title>
        <authorList>
            <person name="Plum-Jensen L.E."/>
            <person name="Schramm A."/>
            <person name="Marshall I.P.G."/>
        </authorList>
    </citation>
    <scope>NUCLEOTIDE SEQUENCE</scope>
    <source>
        <strain evidence="7">Rat1</strain>
    </source>
</reference>
<dbReference type="SUPFAM" id="SSF48576">
    <property type="entry name" value="Terpenoid synthases"/>
    <property type="match status" value="1"/>
</dbReference>
<protein>
    <submittedName>
        <fullName evidence="7">Polyprenyl synthetase family protein</fullName>
    </submittedName>
</protein>
<dbReference type="InterPro" id="IPR008949">
    <property type="entry name" value="Isoprenoid_synthase_dom_sf"/>
</dbReference>
<keyword evidence="3 6" id="KW-0808">Transferase</keyword>
<gene>
    <name evidence="7" type="ORF">Q3M24_10785</name>
</gene>
<dbReference type="PANTHER" id="PTHR12001">
    <property type="entry name" value="GERANYLGERANYL PYROPHOSPHATE SYNTHASE"/>
    <property type="match status" value="1"/>
</dbReference>
<dbReference type="GO" id="GO:0008299">
    <property type="term" value="P:isoprenoid biosynthetic process"/>
    <property type="evidence" value="ECO:0007669"/>
    <property type="project" value="InterPro"/>
</dbReference>
<evidence type="ECO:0000256" key="1">
    <source>
        <dbReference type="ARBA" id="ARBA00001946"/>
    </source>
</evidence>
<dbReference type="PROSITE" id="PS00444">
    <property type="entry name" value="POLYPRENYL_SYNTHASE_2"/>
    <property type="match status" value="1"/>
</dbReference>
<dbReference type="InterPro" id="IPR000092">
    <property type="entry name" value="Polyprenyl_synt"/>
</dbReference>
<organism evidence="7">
    <name type="scientific">Candidatus Electrothrix aestuarii</name>
    <dbReference type="NCBI Taxonomy" id="3062594"/>
    <lineage>
        <taxon>Bacteria</taxon>
        <taxon>Pseudomonadati</taxon>
        <taxon>Thermodesulfobacteriota</taxon>
        <taxon>Desulfobulbia</taxon>
        <taxon>Desulfobulbales</taxon>
        <taxon>Desulfobulbaceae</taxon>
        <taxon>Candidatus Electrothrix</taxon>
    </lineage>
</organism>
<evidence type="ECO:0000256" key="3">
    <source>
        <dbReference type="ARBA" id="ARBA00022679"/>
    </source>
</evidence>
<evidence type="ECO:0000256" key="4">
    <source>
        <dbReference type="ARBA" id="ARBA00022723"/>
    </source>
</evidence>
<dbReference type="SFLD" id="SFLDS00005">
    <property type="entry name" value="Isoprenoid_Synthase_Type_I"/>
    <property type="match status" value="1"/>
</dbReference>
<proteinExistence type="inferred from homology"/>
<keyword evidence="5" id="KW-0460">Magnesium</keyword>
<keyword evidence="4" id="KW-0479">Metal-binding</keyword>
<comment type="similarity">
    <text evidence="2 6">Belongs to the FPP/GGPP synthase family.</text>
</comment>
<accession>A0AAU8M2B0</accession>
<evidence type="ECO:0000256" key="2">
    <source>
        <dbReference type="ARBA" id="ARBA00006706"/>
    </source>
</evidence>
<dbReference type="InterPro" id="IPR033749">
    <property type="entry name" value="Polyprenyl_synt_CS"/>
</dbReference>
<evidence type="ECO:0000256" key="6">
    <source>
        <dbReference type="RuleBase" id="RU004466"/>
    </source>
</evidence>
<comment type="cofactor">
    <cofactor evidence="1">
        <name>Mg(2+)</name>
        <dbReference type="ChEBI" id="CHEBI:18420"/>
    </cofactor>
</comment>
<dbReference type="AlphaFoldDB" id="A0AAU8M2B0"/>
<reference evidence="7" key="2">
    <citation type="submission" date="2024-06" db="EMBL/GenBank/DDBJ databases">
        <authorList>
            <person name="Plum-Jensen L.E."/>
            <person name="Schramm A."/>
            <person name="Marshall I.P.G."/>
        </authorList>
    </citation>
    <scope>NUCLEOTIDE SEQUENCE</scope>
    <source>
        <strain evidence="7">Rat1</strain>
    </source>
</reference>
<dbReference type="Gene3D" id="1.10.600.10">
    <property type="entry name" value="Farnesyl Diphosphate Synthase"/>
    <property type="match status" value="1"/>
</dbReference>
<dbReference type="GO" id="GO:0004659">
    <property type="term" value="F:prenyltransferase activity"/>
    <property type="evidence" value="ECO:0007669"/>
    <property type="project" value="InterPro"/>
</dbReference>
<dbReference type="PANTHER" id="PTHR12001:SF69">
    <property type="entry name" value="ALL TRANS-POLYPRENYL-DIPHOSPHATE SYNTHASE PDSS1"/>
    <property type="match status" value="1"/>
</dbReference>
<evidence type="ECO:0000313" key="7">
    <source>
        <dbReference type="EMBL" id="XCN75186.1"/>
    </source>
</evidence>
<name>A0AAU8M2B0_9BACT</name>